<organism evidence="1 2">
    <name type="scientific">Gigaspora margarita</name>
    <dbReference type="NCBI Taxonomy" id="4874"/>
    <lineage>
        <taxon>Eukaryota</taxon>
        <taxon>Fungi</taxon>
        <taxon>Fungi incertae sedis</taxon>
        <taxon>Mucoromycota</taxon>
        <taxon>Glomeromycotina</taxon>
        <taxon>Glomeromycetes</taxon>
        <taxon>Diversisporales</taxon>
        <taxon>Gigasporaceae</taxon>
        <taxon>Gigaspora</taxon>
    </lineage>
</organism>
<dbReference type="EMBL" id="WTPW01000220">
    <property type="protein sequence ID" value="KAF0533397.1"/>
    <property type="molecule type" value="Genomic_DNA"/>
</dbReference>
<sequence>MDSPSFSQDLIEEIKEIEKVPDTLASDENEYIFKSRVRNLVLNRFMSFNVNYENTVVEGLDLNLAVEEIGLNLAENNETLNVYTEDDSFSETSTESDEISDDNDNVFEDYLAPNFEMPQKPNNILNNNQFTWILLWIMNFKI</sequence>
<comment type="caution">
    <text evidence="1">The sequence shown here is derived from an EMBL/GenBank/DDBJ whole genome shotgun (WGS) entry which is preliminary data.</text>
</comment>
<protein>
    <submittedName>
        <fullName evidence="1">Uncharacterized protein</fullName>
    </submittedName>
</protein>
<keyword evidence="2" id="KW-1185">Reference proteome</keyword>
<dbReference type="AlphaFoldDB" id="A0A8H4EQC9"/>
<evidence type="ECO:0000313" key="2">
    <source>
        <dbReference type="Proteomes" id="UP000439903"/>
    </source>
</evidence>
<name>A0A8H4EQC9_GIGMA</name>
<reference evidence="1 2" key="1">
    <citation type="journal article" date="2019" name="Environ. Microbiol.">
        <title>At the nexus of three kingdoms: the genome of the mycorrhizal fungus Gigaspora margarita provides insights into plant, endobacterial and fungal interactions.</title>
        <authorList>
            <person name="Venice F."/>
            <person name="Ghignone S."/>
            <person name="Salvioli di Fossalunga A."/>
            <person name="Amselem J."/>
            <person name="Novero M."/>
            <person name="Xianan X."/>
            <person name="Sedzielewska Toro K."/>
            <person name="Morin E."/>
            <person name="Lipzen A."/>
            <person name="Grigoriev I.V."/>
            <person name="Henrissat B."/>
            <person name="Martin F.M."/>
            <person name="Bonfante P."/>
        </authorList>
    </citation>
    <scope>NUCLEOTIDE SEQUENCE [LARGE SCALE GENOMIC DNA]</scope>
    <source>
        <strain evidence="1 2">BEG34</strain>
    </source>
</reference>
<accession>A0A8H4EQC9</accession>
<evidence type="ECO:0000313" key="1">
    <source>
        <dbReference type="EMBL" id="KAF0533397.1"/>
    </source>
</evidence>
<gene>
    <name evidence="1" type="ORF">F8M41_010533</name>
</gene>
<dbReference type="Proteomes" id="UP000439903">
    <property type="component" value="Unassembled WGS sequence"/>
</dbReference>
<dbReference type="OrthoDB" id="2409085at2759"/>
<proteinExistence type="predicted"/>